<keyword evidence="4" id="KW-0249">Electron transport</keyword>
<reference evidence="11" key="1">
    <citation type="journal article" date="2019" name="Int. J. Syst. Evol. Microbiol.">
        <title>The Global Catalogue of Microorganisms (GCM) 10K type strain sequencing project: providing services to taxonomists for standard genome sequencing and annotation.</title>
        <authorList>
            <consortium name="The Broad Institute Genomics Platform"/>
            <consortium name="The Broad Institute Genome Sequencing Center for Infectious Disease"/>
            <person name="Wu L."/>
            <person name="Ma J."/>
        </authorList>
    </citation>
    <scope>NUCLEOTIDE SEQUENCE [LARGE SCALE GENOMIC DNA]</scope>
    <source>
        <strain evidence="11">KCTC 52640</strain>
    </source>
</reference>
<feature type="compositionally biased region" description="Low complexity" evidence="7">
    <location>
        <begin position="177"/>
        <end position="201"/>
    </location>
</feature>
<comment type="caution">
    <text evidence="10">The sequence shown here is derived from an EMBL/GenBank/DDBJ whole genome shotgun (WGS) entry which is preliminary data.</text>
</comment>
<dbReference type="InterPro" id="IPR036909">
    <property type="entry name" value="Cyt_c-like_dom_sf"/>
</dbReference>
<keyword evidence="8" id="KW-0732">Signal</keyword>
<dbReference type="PANTHER" id="PTHR47197:SF3">
    <property type="entry name" value="DIHYDRO-HEME D1 DEHYDROGENASE"/>
    <property type="match status" value="1"/>
</dbReference>
<evidence type="ECO:0000256" key="2">
    <source>
        <dbReference type="ARBA" id="ARBA00022617"/>
    </source>
</evidence>
<dbReference type="EMBL" id="JBHRSS010000003">
    <property type="protein sequence ID" value="MFC3104228.1"/>
    <property type="molecule type" value="Genomic_DNA"/>
</dbReference>
<evidence type="ECO:0000256" key="5">
    <source>
        <dbReference type="ARBA" id="ARBA00023004"/>
    </source>
</evidence>
<dbReference type="SUPFAM" id="SSF46626">
    <property type="entry name" value="Cytochrome c"/>
    <property type="match status" value="2"/>
</dbReference>
<keyword evidence="2 6" id="KW-0349">Heme</keyword>
<evidence type="ECO:0000313" key="10">
    <source>
        <dbReference type="EMBL" id="MFC3104228.1"/>
    </source>
</evidence>
<evidence type="ECO:0000256" key="3">
    <source>
        <dbReference type="ARBA" id="ARBA00022723"/>
    </source>
</evidence>
<evidence type="ECO:0000259" key="9">
    <source>
        <dbReference type="PROSITE" id="PS51007"/>
    </source>
</evidence>
<keyword evidence="1" id="KW-0813">Transport</keyword>
<evidence type="ECO:0000256" key="8">
    <source>
        <dbReference type="SAM" id="SignalP"/>
    </source>
</evidence>
<evidence type="ECO:0000256" key="1">
    <source>
        <dbReference type="ARBA" id="ARBA00022448"/>
    </source>
</evidence>
<dbReference type="Gene3D" id="1.10.760.10">
    <property type="entry name" value="Cytochrome c-like domain"/>
    <property type="match status" value="2"/>
</dbReference>
<evidence type="ECO:0000256" key="7">
    <source>
        <dbReference type="SAM" id="MobiDB-lite"/>
    </source>
</evidence>
<proteinExistence type="predicted"/>
<feature type="chain" id="PRO_5047420388" evidence="8">
    <location>
        <begin position="25"/>
        <end position="659"/>
    </location>
</feature>
<evidence type="ECO:0000256" key="6">
    <source>
        <dbReference type="PROSITE-ProRule" id="PRU00433"/>
    </source>
</evidence>
<keyword evidence="3 6" id="KW-0479">Metal-binding</keyword>
<dbReference type="SUPFAM" id="SSF51004">
    <property type="entry name" value="C-terminal (heme d1) domain of cytochrome cd1-nitrite reductase"/>
    <property type="match status" value="1"/>
</dbReference>
<dbReference type="RefSeq" id="WP_380689007.1">
    <property type="nucleotide sequence ID" value="NZ_JBHRSS010000003.1"/>
</dbReference>
<feature type="signal peptide" evidence="8">
    <location>
        <begin position="1"/>
        <end position="24"/>
    </location>
</feature>
<dbReference type="InterPro" id="IPR051200">
    <property type="entry name" value="Host-pathogen_enzymatic-act"/>
</dbReference>
<dbReference type="Proteomes" id="UP001595462">
    <property type="component" value="Unassembled WGS sequence"/>
</dbReference>
<dbReference type="PROSITE" id="PS51007">
    <property type="entry name" value="CYTC"/>
    <property type="match status" value="1"/>
</dbReference>
<dbReference type="Pfam" id="PF00034">
    <property type="entry name" value="Cytochrom_C"/>
    <property type="match status" value="1"/>
</dbReference>
<evidence type="ECO:0000256" key="4">
    <source>
        <dbReference type="ARBA" id="ARBA00022982"/>
    </source>
</evidence>
<dbReference type="InterPro" id="IPR008168">
    <property type="entry name" value="Cyt_C_IC"/>
</dbReference>
<evidence type="ECO:0000313" key="11">
    <source>
        <dbReference type="Proteomes" id="UP001595462"/>
    </source>
</evidence>
<accession>A0ABV7ENB3</accession>
<sequence>MKQTHTRRLRLTAIPMLAVTIVVAAGAAWAYQSDEAGANANPPGYVSEGQYGEGVLGSADQPKPESFDTGSSYGIHGDWPSYTPPLADGKGKDQVKAYCSVCHNTTYINMQPPLSAQQWDDTVHKMLNTFGAKQYIPGKAVPQIIEYLQSHYTPDTIGQNTVSPKEGGQADNKSAMAADESSSTAGGSSDPASAAVAPAKSDGPGASVYNQNCAACHQADGKGIPGAFPPQAGHAPSLLAAEGGREYLAHVLLFGLQGAIDVEGTTYNGAMPPWAAGLDDTQIADALNYVLTAWGNNQDLPADFKPYTAQEIAAERSKSLNTSAVHDARSTLNLGADAGATVAGSEQDKAAENSKPLKADVPLATAVPAPVYAALQNANAVENIASGKVYPDIGSAHYDSLSADGKQLLVSNIDTGAVYLLDTGTGQKLATFDVGEAAQGVKISPDGRYGLAAVPGPGEVALLDLKKHTLIKKIAVGKTPHNARFTADGKTAYVTLQDGGAIAVIDMATQTKSGEIPVEGMAKPHNLDLSADGKRLWIRDFTGHVAVLQLATQKVLAHFDVGPSHGGIDVIPNSDYVATVAIGGREVTILNQKTLKKVTTIEVGQSPHGVRASADGRWLYVSVTSDNKIAVIDMNTFKVVREVPTQGGFPFWVAIQGNA</sequence>
<dbReference type="InterPro" id="IPR009056">
    <property type="entry name" value="Cyt_c-like_dom"/>
</dbReference>
<dbReference type="InterPro" id="IPR011048">
    <property type="entry name" value="Haem_d1_sf"/>
</dbReference>
<dbReference type="Gene3D" id="2.130.10.10">
    <property type="entry name" value="YVTN repeat-like/Quinoprotein amine dehydrogenase"/>
    <property type="match status" value="2"/>
</dbReference>
<keyword evidence="5 6" id="KW-0408">Iron</keyword>
<dbReference type="PANTHER" id="PTHR47197">
    <property type="entry name" value="PROTEIN NIRF"/>
    <property type="match status" value="1"/>
</dbReference>
<dbReference type="PRINTS" id="PR00605">
    <property type="entry name" value="CYTCHROMECIC"/>
</dbReference>
<feature type="domain" description="Cytochrome c" evidence="9">
    <location>
        <begin position="200"/>
        <end position="294"/>
    </location>
</feature>
<gene>
    <name evidence="10" type="ORF">ACFOSU_10005</name>
</gene>
<dbReference type="InterPro" id="IPR015943">
    <property type="entry name" value="WD40/YVTN_repeat-like_dom_sf"/>
</dbReference>
<organism evidence="10 11">
    <name type="scientific">Salinisphaera aquimarina</name>
    <dbReference type="NCBI Taxonomy" id="2094031"/>
    <lineage>
        <taxon>Bacteria</taxon>
        <taxon>Pseudomonadati</taxon>
        <taxon>Pseudomonadota</taxon>
        <taxon>Gammaproteobacteria</taxon>
        <taxon>Salinisphaerales</taxon>
        <taxon>Salinisphaeraceae</taxon>
        <taxon>Salinisphaera</taxon>
    </lineage>
</organism>
<protein>
    <submittedName>
        <fullName evidence="10">C-type cytochrome</fullName>
    </submittedName>
</protein>
<keyword evidence="11" id="KW-1185">Reference proteome</keyword>
<feature type="region of interest" description="Disordered" evidence="7">
    <location>
        <begin position="40"/>
        <end position="71"/>
    </location>
</feature>
<name>A0ABV7ENB3_9GAMM</name>
<feature type="region of interest" description="Disordered" evidence="7">
    <location>
        <begin position="156"/>
        <end position="201"/>
    </location>
</feature>